<dbReference type="InterPro" id="IPR036179">
    <property type="entry name" value="Ig-like_dom_sf"/>
</dbReference>
<dbReference type="EMBL" id="FUYE01000006">
    <property type="protein sequence ID" value="SKA95103.1"/>
    <property type="molecule type" value="Genomic_DNA"/>
</dbReference>
<reference evidence="6" key="1">
    <citation type="submission" date="2017-02" db="EMBL/GenBank/DDBJ databases">
        <authorList>
            <person name="Varghese N."/>
            <person name="Submissions S."/>
        </authorList>
    </citation>
    <scope>NUCLEOTIDE SEQUENCE [LARGE SCALE GENOMIC DNA]</scope>
    <source>
        <strain evidence="6">ATCC 700200</strain>
    </source>
</reference>
<proteinExistence type="predicted"/>
<dbReference type="Gene3D" id="2.60.40.10">
    <property type="entry name" value="Immunoglobulins"/>
    <property type="match status" value="4"/>
</dbReference>
<dbReference type="PROSITE" id="PS50835">
    <property type="entry name" value="IG_LIKE"/>
    <property type="match status" value="1"/>
</dbReference>
<comment type="subcellular location">
    <subcellularLocation>
        <location evidence="1">Cytoplasm</location>
    </subcellularLocation>
</comment>
<dbReference type="InterPro" id="IPR031549">
    <property type="entry name" value="ASH"/>
</dbReference>
<dbReference type="STRING" id="48467.SAMN02745166_02273"/>
<dbReference type="InterPro" id="IPR007110">
    <property type="entry name" value="Ig-like_dom"/>
</dbReference>
<organism evidence="5 6">
    <name type="scientific">Prosthecobacter debontii</name>
    <dbReference type="NCBI Taxonomy" id="48467"/>
    <lineage>
        <taxon>Bacteria</taxon>
        <taxon>Pseudomonadati</taxon>
        <taxon>Verrucomicrobiota</taxon>
        <taxon>Verrucomicrobiia</taxon>
        <taxon>Verrucomicrobiales</taxon>
        <taxon>Verrucomicrobiaceae</taxon>
        <taxon>Prosthecobacter</taxon>
    </lineage>
</organism>
<keyword evidence="2" id="KW-0963">Cytoplasm</keyword>
<evidence type="ECO:0000256" key="3">
    <source>
        <dbReference type="SAM" id="MobiDB-lite"/>
    </source>
</evidence>
<dbReference type="SUPFAM" id="SSF48726">
    <property type="entry name" value="Immunoglobulin"/>
    <property type="match status" value="1"/>
</dbReference>
<dbReference type="Proteomes" id="UP000190774">
    <property type="component" value="Unassembled WGS sequence"/>
</dbReference>
<evidence type="ECO:0000256" key="2">
    <source>
        <dbReference type="ARBA" id="ARBA00022490"/>
    </source>
</evidence>
<dbReference type="GO" id="GO:0005737">
    <property type="term" value="C:cytoplasm"/>
    <property type="evidence" value="ECO:0007669"/>
    <property type="project" value="UniProtKB-SubCell"/>
</dbReference>
<dbReference type="RefSeq" id="WP_176159363.1">
    <property type="nucleotide sequence ID" value="NZ_FUYE01000006.1"/>
</dbReference>
<dbReference type="NCBIfam" id="NF012200">
    <property type="entry name" value="choice_anch_D"/>
    <property type="match status" value="1"/>
</dbReference>
<dbReference type="CDD" id="cd00096">
    <property type="entry name" value="Ig"/>
    <property type="match status" value="1"/>
</dbReference>
<evidence type="ECO:0000313" key="6">
    <source>
        <dbReference type="Proteomes" id="UP000190774"/>
    </source>
</evidence>
<evidence type="ECO:0000256" key="1">
    <source>
        <dbReference type="ARBA" id="ARBA00004496"/>
    </source>
</evidence>
<protein>
    <submittedName>
        <fullName evidence="5">Abnormal spindle-like microcephaly-assoc'd, ASPM-SPD-2-Hydin</fullName>
    </submittedName>
</protein>
<dbReference type="Pfam" id="PF15780">
    <property type="entry name" value="ASH"/>
    <property type="match status" value="1"/>
</dbReference>
<evidence type="ECO:0000259" key="4">
    <source>
        <dbReference type="PROSITE" id="PS50835"/>
    </source>
</evidence>
<sequence>MPPFCAHSPDFSLTLTHRRGLCGWLTGVGLALAVATGMQAQTAELTPMGTLTPGGSPASAVQIVGTPENPVIIGSFNSGGLAQWTPENGWQVITTQFNGLGDVSADGSKLIAFKNNGPSDPPTTLLDRPTGQPVDVPPYPVPEGHEVIEFTPDLFYGNSSLVGRVYYRPIGSYTGGGSRTFRLDLDTGNYVTLPIVSETGNALGRIQAVSKETGRLVFHTGHIQSPPRIVLLDVDGSQKEVIWNDLSTSEFPIREYCISPNGRWLTCTSRPLGEIPLLNAPTTIQRWEVDSTPVGYRRLGQPYGGSDATSWRNVSAIQNQGAAYGQTYGFPAPGENRFQQTCVWHATEADSPRVELREALEEHYGLSLPNWRFLSVTCISADGRRIIVRGVFNGVTQQALVTLSTPLPEPTEPAQPQLWASTGRADSRTSLDLTYASTALGTSNRQGIRLNNTGDAPLQIMDVEITGEHASEFSYSGLNESGFIAVGEAASLSIHFTPQSPGTKTAVLKFSTNDPLAPEFTVNLAAEGPSPILYFRPLKNADGTSVSFDAAVGRSVEASLLLRNNGNQEAVGLALEIADIDLPGLEIVTPIPETLAVGESLTVTLRFTGTEAGEDEGRITLRYDHPVAQPTSLQLNLKASTPAVLTVKDANGHGLPSGTGVIDFGTVTVTPGSSIVQSYSVQVVSSEFVGLTATIQGADQSSFRLESSQQITFDPDYARQLHAQLVIDNPARLAEPYVVNLTGLGVLIKAPEFYTVPATEANTPDLGYASFRLLGTLPMSYRVIRNGDAGLGTWQTASVANRVNLRLSFPHDGYNDLQIEVKNDFGTVKSPVFRRLSLTLPPVENRFAGVDLDYTLSPAYRTTPGIEFHWFKDGEPLVQDTVVTPSVESRIYFRKPRVSDSGRYSCVLKVSSPYAGPDSLIGSRDIKFLGAPEVVPFSLRPARALEPIQFILRASDDRLMDTSFIVTGLPAGLRVYSGGVVEGQISAKAALKEAREYTVTVRAKNSRGTGSPYQVIWRIEPFQEDVAGTFHGTLSRHGYLDDDRQLGGSVTLTLNNAGTFSGRFLIAGSPVSVKGAYASPPLTGGPTSYDPPLPEGMTVPAPDAPTLIGGEAAPFRANGRTYYFTFGLDGPLLAGSFGSTNVTGYRQEAAPANLVDGKKAGRYHFQLGIEADEEEPSEVALPEGQGFTTLTVNPSGVVSWAGKLPEGTAFTGRSGMAHLQLDGQPESWIIPMHQTIYAKQGSVQGHFAFQAENPVGEALLDWNKTLGKKADRLYPSLPLTVLKGEGSRYQVIKGEPLLGGAFHFDEESNLADGQLRLQSSTLLEDLDLSFTLTTKGKSTLATPAPLSRPSLKLTSSTGLFSLSSRLTQAETADRATSGQALWIPHLEKAAGYFTLPEVPDAEATPPTTSKTAPIRAGLLEVQPMQER</sequence>
<keyword evidence="6" id="KW-1185">Reference proteome</keyword>
<dbReference type="InterPro" id="IPR013783">
    <property type="entry name" value="Ig-like_fold"/>
</dbReference>
<feature type="region of interest" description="Disordered" evidence="3">
    <location>
        <begin position="1398"/>
        <end position="1427"/>
    </location>
</feature>
<evidence type="ECO:0000313" key="5">
    <source>
        <dbReference type="EMBL" id="SKA95103.1"/>
    </source>
</evidence>
<dbReference type="SUPFAM" id="SSF82171">
    <property type="entry name" value="DPP6 N-terminal domain-like"/>
    <property type="match status" value="1"/>
</dbReference>
<name>A0A1T4Y0E6_9BACT</name>
<feature type="region of interest" description="Disordered" evidence="3">
    <location>
        <begin position="112"/>
        <end position="132"/>
    </location>
</feature>
<gene>
    <name evidence="5" type="ORF">SAMN02745166_02273</name>
</gene>
<accession>A0A1T4Y0E6</accession>
<feature type="domain" description="Ig-like" evidence="4">
    <location>
        <begin position="831"/>
        <end position="906"/>
    </location>
</feature>